<dbReference type="InterPro" id="IPR002347">
    <property type="entry name" value="SDR_fam"/>
</dbReference>
<comment type="caution">
    <text evidence="1">The sequence shown here is derived from an EMBL/GenBank/DDBJ whole genome shotgun (WGS) entry which is preliminary data.</text>
</comment>
<evidence type="ECO:0000313" key="2">
    <source>
        <dbReference type="Proteomes" id="UP001185092"/>
    </source>
</evidence>
<organism evidence="1 2">
    <name type="scientific">Aureibacter tunicatorum</name>
    <dbReference type="NCBI Taxonomy" id="866807"/>
    <lineage>
        <taxon>Bacteria</taxon>
        <taxon>Pseudomonadati</taxon>
        <taxon>Bacteroidota</taxon>
        <taxon>Cytophagia</taxon>
        <taxon>Cytophagales</taxon>
        <taxon>Persicobacteraceae</taxon>
        <taxon>Aureibacter</taxon>
    </lineage>
</organism>
<dbReference type="PANTHER" id="PTHR45458:SF1">
    <property type="entry name" value="SHORT CHAIN DEHYDROGENASE"/>
    <property type="match status" value="1"/>
</dbReference>
<dbReference type="GO" id="GO:0016616">
    <property type="term" value="F:oxidoreductase activity, acting on the CH-OH group of donors, NAD or NADP as acceptor"/>
    <property type="evidence" value="ECO:0007669"/>
    <property type="project" value="TreeGrafter"/>
</dbReference>
<dbReference type="RefSeq" id="WP_309937059.1">
    <property type="nucleotide sequence ID" value="NZ_AP025305.1"/>
</dbReference>
<reference evidence="1" key="1">
    <citation type="submission" date="2023-07" db="EMBL/GenBank/DDBJ databases">
        <title>Genomic Encyclopedia of Type Strains, Phase IV (KMG-IV): sequencing the most valuable type-strain genomes for metagenomic binning, comparative biology and taxonomic classification.</title>
        <authorList>
            <person name="Goeker M."/>
        </authorList>
    </citation>
    <scope>NUCLEOTIDE SEQUENCE</scope>
    <source>
        <strain evidence="1">DSM 26174</strain>
    </source>
</reference>
<dbReference type="Pfam" id="PF00106">
    <property type="entry name" value="adh_short"/>
    <property type="match status" value="1"/>
</dbReference>
<dbReference type="InterPro" id="IPR052184">
    <property type="entry name" value="SDR_enzymes"/>
</dbReference>
<sequence>MKKVLLTGCSSGIGLGLAKELLAQGHEVYGLSRRTPKDLINNKSFHFCSLDLNNLESISQNISVFLQNIEKLDIVVLNAGILGDIKDMKDTSIKELNDIMQVNVWANKVLLDSLFDTVGTIEQVVGISSGAAVNGNRGWSGYAISKASFNMLIQLYAAERAQTHFSSLAPGLVDTAMQDYLCGGNVDSEKFSSIQRLKEARGTEYMPSPEELAKRLLETISEVSAQASGSFIDIRKFNTEVKN</sequence>
<dbReference type="SUPFAM" id="SSF51735">
    <property type="entry name" value="NAD(P)-binding Rossmann-fold domains"/>
    <property type="match status" value="1"/>
</dbReference>
<accession>A0AAE3XH71</accession>
<name>A0AAE3XH71_9BACT</name>
<dbReference type="Proteomes" id="UP001185092">
    <property type="component" value="Unassembled WGS sequence"/>
</dbReference>
<keyword evidence="2" id="KW-1185">Reference proteome</keyword>
<dbReference type="Gene3D" id="3.40.50.720">
    <property type="entry name" value="NAD(P)-binding Rossmann-like Domain"/>
    <property type="match status" value="1"/>
</dbReference>
<dbReference type="AlphaFoldDB" id="A0AAE3XH71"/>
<protein>
    <submittedName>
        <fullName evidence="1">NAD(P)-dependent dehydrogenase (Short-subunit alcohol dehydrogenase family)</fullName>
    </submittedName>
</protein>
<proteinExistence type="predicted"/>
<dbReference type="PANTHER" id="PTHR45458">
    <property type="entry name" value="SHORT-CHAIN DEHYDROGENASE/REDUCTASE SDR"/>
    <property type="match status" value="1"/>
</dbReference>
<dbReference type="PRINTS" id="PR00081">
    <property type="entry name" value="GDHRDH"/>
</dbReference>
<dbReference type="InterPro" id="IPR036291">
    <property type="entry name" value="NAD(P)-bd_dom_sf"/>
</dbReference>
<evidence type="ECO:0000313" key="1">
    <source>
        <dbReference type="EMBL" id="MDR6237591.1"/>
    </source>
</evidence>
<dbReference type="EMBL" id="JAVDQD010000001">
    <property type="protein sequence ID" value="MDR6237591.1"/>
    <property type="molecule type" value="Genomic_DNA"/>
</dbReference>
<gene>
    <name evidence="1" type="ORF">HNQ88_000567</name>
</gene>